<dbReference type="SUPFAM" id="SSF48019">
    <property type="entry name" value="post-AAA+ oligomerization domain-like"/>
    <property type="match status" value="1"/>
</dbReference>
<keyword evidence="3 11" id="KW-0808">Transferase</keyword>
<comment type="catalytic activity">
    <reaction evidence="8">
        <text>DNA(n) + a 2'-deoxyribonucleoside 5'-triphosphate = DNA(n+1) + diphosphate</text>
        <dbReference type="Rhea" id="RHEA:22508"/>
        <dbReference type="Rhea" id="RHEA-COMP:17339"/>
        <dbReference type="Rhea" id="RHEA-COMP:17340"/>
        <dbReference type="ChEBI" id="CHEBI:33019"/>
        <dbReference type="ChEBI" id="CHEBI:61560"/>
        <dbReference type="ChEBI" id="CHEBI:173112"/>
        <dbReference type="EC" id="2.7.7.7"/>
    </reaction>
</comment>
<keyword evidence="5" id="KW-0235">DNA replication</keyword>
<dbReference type="SUPFAM" id="SSF52540">
    <property type="entry name" value="P-loop containing nucleoside triphosphate hydrolases"/>
    <property type="match status" value="1"/>
</dbReference>
<evidence type="ECO:0000256" key="5">
    <source>
        <dbReference type="ARBA" id="ARBA00022705"/>
    </source>
</evidence>
<dbReference type="PANTHER" id="PTHR34388">
    <property type="entry name" value="DNA POLYMERASE III SUBUNIT DELTA"/>
    <property type="match status" value="1"/>
</dbReference>
<evidence type="ECO:0000313" key="12">
    <source>
        <dbReference type="Proteomes" id="UP000500741"/>
    </source>
</evidence>
<dbReference type="Pfam" id="PF21694">
    <property type="entry name" value="DNA_pol3_delta_C"/>
    <property type="match status" value="1"/>
</dbReference>
<dbReference type="InterPro" id="IPR008921">
    <property type="entry name" value="DNA_pol3_clamp-load_cplx_C"/>
</dbReference>
<dbReference type="InterPro" id="IPR010372">
    <property type="entry name" value="DNA_pol3_delta_N"/>
</dbReference>
<evidence type="ECO:0000259" key="10">
    <source>
        <dbReference type="Pfam" id="PF21694"/>
    </source>
</evidence>
<dbReference type="EC" id="2.7.7.7" evidence="1"/>
<dbReference type="GO" id="GO:0006261">
    <property type="term" value="P:DNA-templated DNA replication"/>
    <property type="evidence" value="ECO:0007669"/>
    <property type="project" value="TreeGrafter"/>
</dbReference>
<comment type="similarity">
    <text evidence="7">Belongs to the DNA polymerase HolA subunit family.</text>
</comment>
<dbReference type="Proteomes" id="UP000500741">
    <property type="component" value="Chromosome"/>
</dbReference>
<accession>A0A6G8AZH5</accession>
<dbReference type="InterPro" id="IPR048466">
    <property type="entry name" value="DNA_pol3_delta-like_C"/>
</dbReference>
<evidence type="ECO:0000256" key="6">
    <source>
        <dbReference type="ARBA" id="ARBA00022932"/>
    </source>
</evidence>
<dbReference type="NCBIfam" id="TIGR01128">
    <property type="entry name" value="holA"/>
    <property type="match status" value="1"/>
</dbReference>
<dbReference type="GO" id="GO:0003887">
    <property type="term" value="F:DNA-directed DNA polymerase activity"/>
    <property type="evidence" value="ECO:0007669"/>
    <property type="project" value="UniProtKB-KW"/>
</dbReference>
<reference evidence="11 12" key="1">
    <citation type="submission" date="2020-03" db="EMBL/GenBank/DDBJ databases">
        <title>Weissella sp. nov., isolated from Cybister lewisianus.</title>
        <authorList>
            <person name="Hyun D.-W."/>
            <person name="Bae J.-W."/>
        </authorList>
    </citation>
    <scope>NUCLEOTIDE SEQUENCE [LARGE SCALE GENOMIC DNA]</scope>
    <source>
        <strain evidence="11 12">HDW19</strain>
    </source>
</reference>
<dbReference type="EMBL" id="CP049888">
    <property type="protein sequence ID" value="QIL50468.1"/>
    <property type="molecule type" value="Genomic_DNA"/>
</dbReference>
<evidence type="ECO:0000313" key="11">
    <source>
        <dbReference type="EMBL" id="QIL50468.1"/>
    </source>
</evidence>
<feature type="domain" description="DNA polymerase III delta N-terminal" evidence="9">
    <location>
        <begin position="21"/>
        <end position="141"/>
    </location>
</feature>
<evidence type="ECO:0000256" key="1">
    <source>
        <dbReference type="ARBA" id="ARBA00012417"/>
    </source>
</evidence>
<gene>
    <name evidence="11" type="primary">holA</name>
    <name evidence="11" type="ORF">G7084_03525</name>
</gene>
<evidence type="ECO:0000259" key="9">
    <source>
        <dbReference type="Pfam" id="PF06144"/>
    </source>
</evidence>
<evidence type="ECO:0000256" key="4">
    <source>
        <dbReference type="ARBA" id="ARBA00022695"/>
    </source>
</evidence>
<organism evidence="11 12">
    <name type="scientific">Weissella coleopterorum</name>
    <dbReference type="NCBI Taxonomy" id="2714949"/>
    <lineage>
        <taxon>Bacteria</taxon>
        <taxon>Bacillati</taxon>
        <taxon>Bacillota</taxon>
        <taxon>Bacilli</taxon>
        <taxon>Lactobacillales</taxon>
        <taxon>Lactobacillaceae</taxon>
        <taxon>Weissella</taxon>
    </lineage>
</organism>
<dbReference type="InterPro" id="IPR005790">
    <property type="entry name" value="DNA_polIII_delta"/>
</dbReference>
<dbReference type="Pfam" id="PF06144">
    <property type="entry name" value="DNA_pol3_delta"/>
    <property type="match status" value="1"/>
</dbReference>
<keyword evidence="6" id="KW-0239">DNA-directed DNA polymerase</keyword>
<proteinExistence type="inferred from homology"/>
<evidence type="ECO:0000256" key="3">
    <source>
        <dbReference type="ARBA" id="ARBA00022679"/>
    </source>
</evidence>
<name>A0A6G8AZH5_9LACO</name>
<dbReference type="PANTHER" id="PTHR34388:SF1">
    <property type="entry name" value="DNA POLYMERASE III SUBUNIT DELTA"/>
    <property type="match status" value="1"/>
</dbReference>
<keyword evidence="12" id="KW-1185">Reference proteome</keyword>
<dbReference type="KEGG" id="wco:G7084_03525"/>
<feature type="domain" description="DNA polymerase III delta subunit-like C-terminal" evidence="10">
    <location>
        <begin position="219"/>
        <end position="334"/>
    </location>
</feature>
<dbReference type="InterPro" id="IPR027417">
    <property type="entry name" value="P-loop_NTPase"/>
</dbReference>
<evidence type="ECO:0000256" key="7">
    <source>
        <dbReference type="ARBA" id="ARBA00034754"/>
    </source>
</evidence>
<evidence type="ECO:0000256" key="8">
    <source>
        <dbReference type="ARBA" id="ARBA00049244"/>
    </source>
</evidence>
<dbReference type="Gene3D" id="1.10.8.60">
    <property type="match status" value="1"/>
</dbReference>
<dbReference type="Gene3D" id="3.40.50.300">
    <property type="entry name" value="P-loop containing nucleotide triphosphate hydrolases"/>
    <property type="match status" value="1"/>
</dbReference>
<sequence>MTVNLKTIEDDIARGKIAPVYLIQGTDQYLMYQARQLFVNIIPKDEQSMNFGTYDLKEQNLANALDDARSMPFFGERRVVIIDNAYILTGEQIKNKLDQHPEELVNYLQHPEPQTILILMAPYDKLDRRKKLTKLLQEQSVHLAFGNLTENDVRKIVARELQSKDYTISPKALQRLFQITNMKLSQIMQEIQKLMLYALPAREISEQMVQETAIKTLNDSVFDLIDLIIKFNVNQAVLLYHQLILNGEEPLRLQGAMTTHFRLLLQVKSATTSEQGTAKELGVHPYRVKLARQTVRNFPYQQLAKIYLELVKMEQQLKTTQRDPELLFELFILQVGRNVN</sequence>
<protein>
    <recommendedName>
        <fullName evidence="2">DNA polymerase III subunit delta</fullName>
        <ecNumber evidence="1">2.7.7.7</ecNumber>
    </recommendedName>
</protein>
<dbReference type="AlphaFoldDB" id="A0A6G8AZH5"/>
<dbReference type="RefSeq" id="WP_166010104.1">
    <property type="nucleotide sequence ID" value="NZ_CP049888.1"/>
</dbReference>
<dbReference type="GO" id="GO:0009360">
    <property type="term" value="C:DNA polymerase III complex"/>
    <property type="evidence" value="ECO:0007669"/>
    <property type="project" value="InterPro"/>
</dbReference>
<dbReference type="Gene3D" id="1.20.272.10">
    <property type="match status" value="1"/>
</dbReference>
<evidence type="ECO:0000256" key="2">
    <source>
        <dbReference type="ARBA" id="ARBA00017703"/>
    </source>
</evidence>
<dbReference type="GO" id="GO:0003677">
    <property type="term" value="F:DNA binding"/>
    <property type="evidence" value="ECO:0007669"/>
    <property type="project" value="InterPro"/>
</dbReference>
<keyword evidence="4 11" id="KW-0548">Nucleotidyltransferase</keyword>